<dbReference type="AlphaFoldDB" id="A0A1L9RQ39"/>
<dbReference type="PANTHER" id="PTHR11236:SF48">
    <property type="entry name" value="ISOCHORISMATE SYNTHASE MENF"/>
    <property type="match status" value="1"/>
</dbReference>
<dbReference type="VEuPathDB" id="FungiDB:ASPWEDRAFT_38631"/>
<evidence type="ECO:0000256" key="3">
    <source>
        <dbReference type="ARBA" id="ARBA00022842"/>
    </source>
</evidence>
<dbReference type="EMBL" id="KV878211">
    <property type="protein sequence ID" value="OJJ36983.1"/>
    <property type="molecule type" value="Genomic_DNA"/>
</dbReference>
<accession>A0A1L9RQ39</accession>
<dbReference type="Gene3D" id="3.60.120.10">
    <property type="entry name" value="Anthranilate synthase"/>
    <property type="match status" value="1"/>
</dbReference>
<keyword evidence="4" id="KW-0456">Lyase</keyword>
<dbReference type="InterPro" id="IPR015890">
    <property type="entry name" value="Chorismate_C"/>
</dbReference>
<keyword evidence="2" id="KW-0479">Metal-binding</keyword>
<sequence length="97" mass="10948">MEDLMSVRPRGGMQHLGSRVTGYLDEKKDFWDAFDVLFPSITASGIPRAPALEGIQRLESQPREPYSGAALLIDSKRSFEATVVLQTVLQDKNRRWV</sequence>
<gene>
    <name evidence="6" type="ORF">ASPWEDRAFT_38631</name>
</gene>
<evidence type="ECO:0000313" key="7">
    <source>
        <dbReference type="Proteomes" id="UP000184383"/>
    </source>
</evidence>
<dbReference type="GO" id="GO:0000162">
    <property type="term" value="P:L-tryptophan biosynthetic process"/>
    <property type="evidence" value="ECO:0007669"/>
    <property type="project" value="TreeGrafter"/>
</dbReference>
<dbReference type="RefSeq" id="XP_040690659.1">
    <property type="nucleotide sequence ID" value="XM_040834921.1"/>
</dbReference>
<dbReference type="Proteomes" id="UP000184383">
    <property type="component" value="Unassembled WGS sequence"/>
</dbReference>
<proteinExistence type="predicted"/>
<evidence type="ECO:0000256" key="2">
    <source>
        <dbReference type="ARBA" id="ARBA00022723"/>
    </source>
</evidence>
<name>A0A1L9RQ39_ASPWE</name>
<protein>
    <recommendedName>
        <fullName evidence="5">Chorismate-utilising enzyme C-terminal domain-containing protein</fullName>
    </recommendedName>
</protein>
<dbReference type="Pfam" id="PF00425">
    <property type="entry name" value="Chorismate_bind"/>
    <property type="match status" value="1"/>
</dbReference>
<keyword evidence="7" id="KW-1185">Reference proteome</keyword>
<dbReference type="SUPFAM" id="SSF56322">
    <property type="entry name" value="ADC synthase"/>
    <property type="match status" value="1"/>
</dbReference>
<dbReference type="OrthoDB" id="1865897at2759"/>
<evidence type="ECO:0000256" key="4">
    <source>
        <dbReference type="ARBA" id="ARBA00023239"/>
    </source>
</evidence>
<dbReference type="GO" id="GO:0046872">
    <property type="term" value="F:metal ion binding"/>
    <property type="evidence" value="ECO:0007669"/>
    <property type="project" value="UniProtKB-KW"/>
</dbReference>
<evidence type="ECO:0000259" key="5">
    <source>
        <dbReference type="Pfam" id="PF00425"/>
    </source>
</evidence>
<dbReference type="STRING" id="1073089.A0A1L9RQ39"/>
<reference evidence="7" key="1">
    <citation type="journal article" date="2017" name="Genome Biol.">
        <title>Comparative genomics reveals high biological diversity and specific adaptations in the industrially and medically important fungal genus Aspergillus.</title>
        <authorList>
            <person name="de Vries R.P."/>
            <person name="Riley R."/>
            <person name="Wiebenga A."/>
            <person name="Aguilar-Osorio G."/>
            <person name="Amillis S."/>
            <person name="Uchima C.A."/>
            <person name="Anderluh G."/>
            <person name="Asadollahi M."/>
            <person name="Askin M."/>
            <person name="Barry K."/>
            <person name="Battaglia E."/>
            <person name="Bayram O."/>
            <person name="Benocci T."/>
            <person name="Braus-Stromeyer S.A."/>
            <person name="Caldana C."/>
            <person name="Canovas D."/>
            <person name="Cerqueira G.C."/>
            <person name="Chen F."/>
            <person name="Chen W."/>
            <person name="Choi C."/>
            <person name="Clum A."/>
            <person name="Dos Santos R.A."/>
            <person name="Damasio A.R."/>
            <person name="Diallinas G."/>
            <person name="Emri T."/>
            <person name="Fekete E."/>
            <person name="Flipphi M."/>
            <person name="Freyberg S."/>
            <person name="Gallo A."/>
            <person name="Gournas C."/>
            <person name="Habgood R."/>
            <person name="Hainaut M."/>
            <person name="Harispe M.L."/>
            <person name="Henrissat B."/>
            <person name="Hilden K.S."/>
            <person name="Hope R."/>
            <person name="Hossain A."/>
            <person name="Karabika E."/>
            <person name="Karaffa L."/>
            <person name="Karanyi Z."/>
            <person name="Krasevec N."/>
            <person name="Kuo A."/>
            <person name="Kusch H."/>
            <person name="LaButti K."/>
            <person name="Lagendijk E.L."/>
            <person name="Lapidus A."/>
            <person name="Levasseur A."/>
            <person name="Lindquist E."/>
            <person name="Lipzen A."/>
            <person name="Logrieco A.F."/>
            <person name="MacCabe A."/>
            <person name="Maekelae M.R."/>
            <person name="Malavazi I."/>
            <person name="Melin P."/>
            <person name="Meyer V."/>
            <person name="Mielnichuk N."/>
            <person name="Miskei M."/>
            <person name="Molnar A.P."/>
            <person name="Mule G."/>
            <person name="Ngan C.Y."/>
            <person name="Orejas M."/>
            <person name="Orosz E."/>
            <person name="Ouedraogo J.P."/>
            <person name="Overkamp K.M."/>
            <person name="Park H.-S."/>
            <person name="Perrone G."/>
            <person name="Piumi F."/>
            <person name="Punt P.J."/>
            <person name="Ram A.F."/>
            <person name="Ramon A."/>
            <person name="Rauscher S."/>
            <person name="Record E."/>
            <person name="Riano-Pachon D.M."/>
            <person name="Robert V."/>
            <person name="Roehrig J."/>
            <person name="Ruller R."/>
            <person name="Salamov A."/>
            <person name="Salih N.S."/>
            <person name="Samson R.A."/>
            <person name="Sandor E."/>
            <person name="Sanguinetti M."/>
            <person name="Schuetze T."/>
            <person name="Sepcic K."/>
            <person name="Shelest E."/>
            <person name="Sherlock G."/>
            <person name="Sophianopoulou V."/>
            <person name="Squina F.M."/>
            <person name="Sun H."/>
            <person name="Susca A."/>
            <person name="Todd R.B."/>
            <person name="Tsang A."/>
            <person name="Unkles S.E."/>
            <person name="van de Wiele N."/>
            <person name="van Rossen-Uffink D."/>
            <person name="Oliveira J.V."/>
            <person name="Vesth T.C."/>
            <person name="Visser J."/>
            <person name="Yu J.-H."/>
            <person name="Zhou M."/>
            <person name="Andersen M.R."/>
            <person name="Archer D.B."/>
            <person name="Baker S.E."/>
            <person name="Benoit I."/>
            <person name="Brakhage A.A."/>
            <person name="Braus G.H."/>
            <person name="Fischer R."/>
            <person name="Frisvad J.C."/>
            <person name="Goldman G.H."/>
            <person name="Houbraken J."/>
            <person name="Oakley B."/>
            <person name="Pocsi I."/>
            <person name="Scazzocchio C."/>
            <person name="Seiboth B."/>
            <person name="vanKuyk P.A."/>
            <person name="Wortman J."/>
            <person name="Dyer P.S."/>
            <person name="Grigoriev I.V."/>
        </authorList>
    </citation>
    <scope>NUCLEOTIDE SEQUENCE [LARGE SCALE GENOMIC DNA]</scope>
    <source>
        <strain evidence="7">DTO 134E9</strain>
    </source>
</reference>
<dbReference type="InterPro" id="IPR005801">
    <property type="entry name" value="ADC_synthase"/>
</dbReference>
<dbReference type="InterPro" id="IPR019999">
    <property type="entry name" value="Anth_synth_I-like"/>
</dbReference>
<evidence type="ECO:0000313" key="6">
    <source>
        <dbReference type="EMBL" id="OJJ36983.1"/>
    </source>
</evidence>
<organism evidence="6 7">
    <name type="scientific">Aspergillus wentii DTO 134E9</name>
    <dbReference type="NCBI Taxonomy" id="1073089"/>
    <lineage>
        <taxon>Eukaryota</taxon>
        <taxon>Fungi</taxon>
        <taxon>Dikarya</taxon>
        <taxon>Ascomycota</taxon>
        <taxon>Pezizomycotina</taxon>
        <taxon>Eurotiomycetes</taxon>
        <taxon>Eurotiomycetidae</taxon>
        <taxon>Eurotiales</taxon>
        <taxon>Aspergillaceae</taxon>
        <taxon>Aspergillus</taxon>
        <taxon>Aspergillus subgen. Cremei</taxon>
    </lineage>
</organism>
<dbReference type="GO" id="GO:0016829">
    <property type="term" value="F:lyase activity"/>
    <property type="evidence" value="ECO:0007669"/>
    <property type="project" value="UniProtKB-KW"/>
</dbReference>
<dbReference type="PANTHER" id="PTHR11236">
    <property type="entry name" value="AMINOBENZOATE/ANTHRANILATE SYNTHASE"/>
    <property type="match status" value="1"/>
</dbReference>
<feature type="domain" description="Chorismate-utilising enzyme C-terminal" evidence="5">
    <location>
        <begin position="2"/>
        <end position="94"/>
    </location>
</feature>
<evidence type="ECO:0000256" key="1">
    <source>
        <dbReference type="ARBA" id="ARBA00001946"/>
    </source>
</evidence>
<comment type="cofactor">
    <cofactor evidence="1">
        <name>Mg(2+)</name>
        <dbReference type="ChEBI" id="CHEBI:18420"/>
    </cofactor>
</comment>
<dbReference type="GeneID" id="63750769"/>
<keyword evidence="3" id="KW-0460">Magnesium</keyword>